<comment type="caution">
    <text evidence="1">The sequence shown here is derived from an EMBL/GenBank/DDBJ whole genome shotgun (WGS) entry which is preliminary data.</text>
</comment>
<accession>A0A4Y7TX67</accession>
<organism evidence="1 2">
    <name type="scientific">Coprinellus micaceus</name>
    <name type="common">Glistening ink-cap mushroom</name>
    <name type="synonym">Coprinus micaceus</name>
    <dbReference type="NCBI Taxonomy" id="71717"/>
    <lineage>
        <taxon>Eukaryota</taxon>
        <taxon>Fungi</taxon>
        <taxon>Dikarya</taxon>
        <taxon>Basidiomycota</taxon>
        <taxon>Agaricomycotina</taxon>
        <taxon>Agaricomycetes</taxon>
        <taxon>Agaricomycetidae</taxon>
        <taxon>Agaricales</taxon>
        <taxon>Agaricineae</taxon>
        <taxon>Psathyrellaceae</taxon>
        <taxon>Coprinellus</taxon>
    </lineage>
</organism>
<gene>
    <name evidence="1" type="ORF">FA13DRAFT_1785053</name>
</gene>
<dbReference type="Proteomes" id="UP000298030">
    <property type="component" value="Unassembled WGS sequence"/>
</dbReference>
<reference evidence="1 2" key="1">
    <citation type="journal article" date="2019" name="Nat. Ecol. Evol.">
        <title>Megaphylogeny resolves global patterns of mushroom evolution.</title>
        <authorList>
            <person name="Varga T."/>
            <person name="Krizsan K."/>
            <person name="Foldi C."/>
            <person name="Dima B."/>
            <person name="Sanchez-Garcia M."/>
            <person name="Sanchez-Ramirez S."/>
            <person name="Szollosi G.J."/>
            <person name="Szarkandi J.G."/>
            <person name="Papp V."/>
            <person name="Albert L."/>
            <person name="Andreopoulos W."/>
            <person name="Angelini C."/>
            <person name="Antonin V."/>
            <person name="Barry K.W."/>
            <person name="Bougher N.L."/>
            <person name="Buchanan P."/>
            <person name="Buyck B."/>
            <person name="Bense V."/>
            <person name="Catcheside P."/>
            <person name="Chovatia M."/>
            <person name="Cooper J."/>
            <person name="Damon W."/>
            <person name="Desjardin D."/>
            <person name="Finy P."/>
            <person name="Geml J."/>
            <person name="Haridas S."/>
            <person name="Hughes K."/>
            <person name="Justo A."/>
            <person name="Karasinski D."/>
            <person name="Kautmanova I."/>
            <person name="Kiss B."/>
            <person name="Kocsube S."/>
            <person name="Kotiranta H."/>
            <person name="LaButti K.M."/>
            <person name="Lechner B.E."/>
            <person name="Liimatainen K."/>
            <person name="Lipzen A."/>
            <person name="Lukacs Z."/>
            <person name="Mihaltcheva S."/>
            <person name="Morgado L.N."/>
            <person name="Niskanen T."/>
            <person name="Noordeloos M.E."/>
            <person name="Ohm R.A."/>
            <person name="Ortiz-Santana B."/>
            <person name="Ovrebo C."/>
            <person name="Racz N."/>
            <person name="Riley R."/>
            <person name="Savchenko A."/>
            <person name="Shiryaev A."/>
            <person name="Soop K."/>
            <person name="Spirin V."/>
            <person name="Szebenyi C."/>
            <person name="Tomsovsky M."/>
            <person name="Tulloss R.E."/>
            <person name="Uehling J."/>
            <person name="Grigoriev I.V."/>
            <person name="Vagvolgyi C."/>
            <person name="Papp T."/>
            <person name="Martin F.M."/>
            <person name="Miettinen O."/>
            <person name="Hibbett D.S."/>
            <person name="Nagy L.G."/>
        </authorList>
    </citation>
    <scope>NUCLEOTIDE SEQUENCE [LARGE SCALE GENOMIC DNA]</scope>
    <source>
        <strain evidence="1 2">FP101781</strain>
    </source>
</reference>
<keyword evidence="2" id="KW-1185">Reference proteome</keyword>
<dbReference type="OrthoDB" id="3221235at2759"/>
<proteinExistence type="predicted"/>
<name>A0A4Y7TX67_COPMI</name>
<dbReference type="EMBL" id="QPFP01000002">
    <property type="protein sequence ID" value="TEB38760.1"/>
    <property type="molecule type" value="Genomic_DNA"/>
</dbReference>
<evidence type="ECO:0000313" key="2">
    <source>
        <dbReference type="Proteomes" id="UP000298030"/>
    </source>
</evidence>
<evidence type="ECO:0000313" key="1">
    <source>
        <dbReference type="EMBL" id="TEB38760.1"/>
    </source>
</evidence>
<sequence length="199" mass="22062">MRRLLLPAACSCFEEFGGQLAFSSRPMLDLAKSPETCPFLGFLKRSNCALEKFQSDIPGDEEQVENIALALPSLVDFRIEALGDSCSRFGASLQQKFMEGKALPMLRVLSTWWSDDISGFLDMVEARSQPSTEANPEISEGEGAVSDRPVSKLEYVKVNHGLRILKGGSARIDSLREQAINHVQTIHLPERLDVYVDSE</sequence>
<protein>
    <submittedName>
        <fullName evidence="1">Uncharacterized protein</fullName>
    </submittedName>
</protein>
<dbReference type="AlphaFoldDB" id="A0A4Y7TX67"/>